<dbReference type="EMBL" id="AVOT02097501">
    <property type="protein sequence ID" value="MBW0576028.1"/>
    <property type="molecule type" value="Genomic_DNA"/>
</dbReference>
<gene>
    <name evidence="1" type="ORF">O181_115743</name>
</gene>
<dbReference type="Proteomes" id="UP000765509">
    <property type="component" value="Unassembled WGS sequence"/>
</dbReference>
<accession>A0A9Q3K738</accession>
<comment type="caution">
    <text evidence="1">The sequence shown here is derived from an EMBL/GenBank/DDBJ whole genome shotgun (WGS) entry which is preliminary data.</text>
</comment>
<keyword evidence="2" id="KW-1185">Reference proteome</keyword>
<reference evidence="1" key="1">
    <citation type="submission" date="2021-03" db="EMBL/GenBank/DDBJ databases">
        <title>Draft genome sequence of rust myrtle Austropuccinia psidii MF-1, a brazilian biotype.</title>
        <authorList>
            <person name="Quecine M.C."/>
            <person name="Pachon D.M.R."/>
            <person name="Bonatelli M.L."/>
            <person name="Correr F.H."/>
            <person name="Franceschini L.M."/>
            <person name="Leite T.F."/>
            <person name="Margarido G.R.A."/>
            <person name="Almeida C.A."/>
            <person name="Ferrarezi J.A."/>
            <person name="Labate C.A."/>
        </authorList>
    </citation>
    <scope>NUCLEOTIDE SEQUENCE</scope>
    <source>
        <strain evidence="1">MF-1</strain>
    </source>
</reference>
<sequence>MSSNSPTYSSTFLKAIEPFTIEEFEDMAFGTPSTPIKQSMWDWVTSMTPPSSPALASCYFISGRAFSPEEEPPSLVLAFYTFMNGDYNPWLFVDDPETFFAIKPSSNPQGSEHPATHTYVLQPHGRDGCAITFHFK</sequence>
<evidence type="ECO:0000313" key="1">
    <source>
        <dbReference type="EMBL" id="MBW0576028.1"/>
    </source>
</evidence>
<dbReference type="AlphaFoldDB" id="A0A9Q3K738"/>
<protein>
    <submittedName>
        <fullName evidence="1">Uncharacterized protein</fullName>
    </submittedName>
</protein>
<name>A0A9Q3K738_9BASI</name>
<proteinExistence type="predicted"/>
<evidence type="ECO:0000313" key="2">
    <source>
        <dbReference type="Proteomes" id="UP000765509"/>
    </source>
</evidence>
<organism evidence="1 2">
    <name type="scientific">Austropuccinia psidii MF-1</name>
    <dbReference type="NCBI Taxonomy" id="1389203"/>
    <lineage>
        <taxon>Eukaryota</taxon>
        <taxon>Fungi</taxon>
        <taxon>Dikarya</taxon>
        <taxon>Basidiomycota</taxon>
        <taxon>Pucciniomycotina</taxon>
        <taxon>Pucciniomycetes</taxon>
        <taxon>Pucciniales</taxon>
        <taxon>Sphaerophragmiaceae</taxon>
        <taxon>Austropuccinia</taxon>
    </lineage>
</organism>